<feature type="compositionally biased region" description="Polar residues" evidence="6">
    <location>
        <begin position="223"/>
        <end position="242"/>
    </location>
</feature>
<dbReference type="Pfam" id="PF09397">
    <property type="entry name" value="FtsK_gamma"/>
    <property type="match status" value="1"/>
</dbReference>
<dbReference type="PANTHER" id="PTHR22683">
    <property type="entry name" value="SPORULATION PROTEIN RELATED"/>
    <property type="match status" value="1"/>
</dbReference>
<dbReference type="SMART" id="SM00843">
    <property type="entry name" value="Ftsk_gamma"/>
    <property type="match status" value="1"/>
</dbReference>
<dbReference type="Pfam" id="PF01580">
    <property type="entry name" value="FtsK_SpoIIIE"/>
    <property type="match status" value="1"/>
</dbReference>
<dbReference type="PROSITE" id="PS50901">
    <property type="entry name" value="FTSK"/>
    <property type="match status" value="1"/>
</dbReference>
<dbReference type="Pfam" id="PF17854">
    <property type="entry name" value="FtsK_alpha"/>
    <property type="match status" value="1"/>
</dbReference>
<gene>
    <name evidence="8" type="ORF">N7Z68_21200</name>
</gene>
<feature type="compositionally biased region" description="Polar residues" evidence="6">
    <location>
        <begin position="93"/>
        <end position="107"/>
    </location>
</feature>
<accession>A0ABT5VK96</accession>
<dbReference type="EMBL" id="JAOTPO010000022">
    <property type="protein sequence ID" value="MDE5415871.1"/>
    <property type="molecule type" value="Genomic_DNA"/>
</dbReference>
<organism evidence="8 9">
    <name type="scientific">Alkalihalobacterium chitinilyticum</name>
    <dbReference type="NCBI Taxonomy" id="2980103"/>
    <lineage>
        <taxon>Bacteria</taxon>
        <taxon>Bacillati</taxon>
        <taxon>Bacillota</taxon>
        <taxon>Bacilli</taxon>
        <taxon>Bacillales</taxon>
        <taxon>Bacillaceae</taxon>
        <taxon>Alkalihalobacterium</taxon>
    </lineage>
</organism>
<keyword evidence="3 5" id="KW-0067">ATP-binding</keyword>
<feature type="compositionally biased region" description="Basic and acidic residues" evidence="6">
    <location>
        <begin position="108"/>
        <end position="120"/>
    </location>
</feature>
<dbReference type="InterPro" id="IPR018541">
    <property type="entry name" value="Ftsk_gamma"/>
</dbReference>
<dbReference type="InterPro" id="IPR036390">
    <property type="entry name" value="WH_DNA-bd_sf"/>
</dbReference>
<dbReference type="InterPro" id="IPR027417">
    <property type="entry name" value="P-loop_NTPase"/>
</dbReference>
<feature type="binding site" evidence="5">
    <location>
        <begin position="649"/>
        <end position="656"/>
    </location>
    <ligand>
        <name>ATP</name>
        <dbReference type="ChEBI" id="CHEBI:30616"/>
    </ligand>
</feature>
<dbReference type="Gene3D" id="3.40.50.300">
    <property type="entry name" value="P-loop containing nucleotide triphosphate hydrolases"/>
    <property type="match status" value="1"/>
</dbReference>
<keyword evidence="2 5" id="KW-0547">Nucleotide-binding</keyword>
<dbReference type="InterPro" id="IPR036388">
    <property type="entry name" value="WH-like_DNA-bd_sf"/>
</dbReference>
<dbReference type="Gene3D" id="3.30.980.40">
    <property type="match status" value="1"/>
</dbReference>
<evidence type="ECO:0000256" key="2">
    <source>
        <dbReference type="ARBA" id="ARBA00022741"/>
    </source>
</evidence>
<dbReference type="InterPro" id="IPR041027">
    <property type="entry name" value="FtsK_alpha"/>
</dbReference>
<feature type="compositionally biased region" description="Basic and acidic residues" evidence="6">
    <location>
        <begin position="251"/>
        <end position="267"/>
    </location>
</feature>
<comment type="caution">
    <text evidence="8">The sequence shown here is derived from an EMBL/GenBank/DDBJ whole genome shotgun (WGS) entry which is preliminary data.</text>
</comment>
<evidence type="ECO:0000256" key="6">
    <source>
        <dbReference type="SAM" id="MobiDB-lite"/>
    </source>
</evidence>
<feature type="region of interest" description="Disordered" evidence="6">
    <location>
        <begin position="220"/>
        <end position="459"/>
    </location>
</feature>
<dbReference type="InterPro" id="IPR002543">
    <property type="entry name" value="FtsK_dom"/>
</dbReference>
<keyword evidence="9" id="KW-1185">Reference proteome</keyword>
<feature type="compositionally biased region" description="Basic and acidic residues" evidence="6">
    <location>
        <begin position="435"/>
        <end position="459"/>
    </location>
</feature>
<dbReference type="Proteomes" id="UP001148125">
    <property type="component" value="Unassembled WGS sequence"/>
</dbReference>
<feature type="compositionally biased region" description="Basic and acidic residues" evidence="6">
    <location>
        <begin position="400"/>
        <end position="412"/>
    </location>
</feature>
<evidence type="ECO:0000256" key="1">
    <source>
        <dbReference type="ARBA" id="ARBA00006474"/>
    </source>
</evidence>
<evidence type="ECO:0000259" key="7">
    <source>
        <dbReference type="PROSITE" id="PS50901"/>
    </source>
</evidence>
<name>A0ABT5VK96_9BACI</name>
<dbReference type="InterPro" id="IPR050206">
    <property type="entry name" value="FtsK/SpoIIIE/SftA"/>
</dbReference>
<evidence type="ECO:0000313" key="9">
    <source>
        <dbReference type="Proteomes" id="UP001148125"/>
    </source>
</evidence>
<evidence type="ECO:0000313" key="8">
    <source>
        <dbReference type="EMBL" id="MDE5415871.1"/>
    </source>
</evidence>
<keyword evidence="4" id="KW-0238">DNA-binding</keyword>
<proteinExistence type="inferred from homology"/>
<sequence length="969" mass="110658">MVSKHKKWLRKIQEWFLGKEETYTVEPDKRKPQYGRLEADDRSSEMRVVHQYPKQGKFRFPVIEDETKTTTKENHQFNTKKITERKVEKKESQQPQVKTRVVSTYNGSREEYKSSSENKRELFSNSNFKPTYIPSPIYGFKKREEKKDNPVNEKIDVGHVPKKDSLPKSSEINVWLNSKEDNYADMEREVAVTTEDVIDTPDVTLLKDISNFKPSNVDLEVKNSYSSTREQQYPSFTYQNKRNMAEESNEADQREVETSNGEYRLEPEVEVPNEEYRLEPEVEERNEEYRQEPKVESPNAEYSQEQEVESPNAEYRQEPEVEVPNAEYRQEPEVEVPNAEYRQEPEVEVPNAEYSQEPEVEAPNAEYSQEPEVEVPNEAYRQTQEVESPNAEYEQEPEVESQHEEYRQEQEVKPAPASTDPQEIKAAEESVGYLHQEKTKEETKRSELSEKRTVPNREREAITQPSAQTIPFNVLMLPQDRMDKQRKAAGEENEKLTYQFPPIQMLNIPPRQEEESTDWLNEQGEILESTLQNFNVSAKVIHVTKGPSVTRFEIQPAPGVKVSKITSLTDDIKLCLAAKDIRMEAPIPGKHAIGIEVPNMKSDPVFLREILRRGEFQKGSALTVALGLDISGHPIVTNLAKMPHGLVAGATGSGKSVCINSILVSLLYKATPDQVKLLLVDPKMVELAPYNELPHLVTPVITDAKQATAALKWVVAEMERRYELFSQQGVRDIGRYNDLYSEEPAKPALPYIVVVIDELADLMMVSPQDVEEAICRIAQKARACGIHLLLATQRPSVDVITGLIKANIPTRIAFSVSSQVDSRTIIDMNGAERLLGKGDMLFHENGTAKPVRVQGTFVSDEEIERVIEFVKKQRKPHYLIENEHLNKVQEIEGQEDDLFEEACYFAIEQDGASASSLQRRFRVGYNRAARLIDMMEAKGIVSEAMGSKPRNILMSVTEFEENVLSSSTD</sequence>
<reference evidence="8" key="1">
    <citation type="submission" date="2024-05" db="EMBL/GenBank/DDBJ databases">
        <title>Alkalihalobacillus sp. strain MEB203 novel alkaliphilic bacterium from Lonar Lake, India.</title>
        <authorList>
            <person name="Joshi A."/>
            <person name="Thite S."/>
            <person name="Mengade P."/>
        </authorList>
    </citation>
    <scope>NUCLEOTIDE SEQUENCE</scope>
    <source>
        <strain evidence="8">MEB 203</strain>
    </source>
</reference>
<feature type="region of interest" description="Disordered" evidence="6">
    <location>
        <begin position="65"/>
        <end position="120"/>
    </location>
</feature>
<evidence type="ECO:0000256" key="5">
    <source>
        <dbReference type="PROSITE-ProRule" id="PRU00289"/>
    </source>
</evidence>
<feature type="compositionally biased region" description="Basic and acidic residues" evidence="6">
    <location>
        <begin position="141"/>
        <end position="166"/>
    </location>
</feature>
<feature type="compositionally biased region" description="Basic and acidic residues" evidence="6">
    <location>
        <begin position="65"/>
        <end position="92"/>
    </location>
</feature>
<dbReference type="PANTHER" id="PTHR22683:SF42">
    <property type="entry name" value="DNA TRANSLOCASE SFTA"/>
    <property type="match status" value="1"/>
</dbReference>
<protein>
    <submittedName>
        <fullName evidence="8">DNA translocase FtsK</fullName>
    </submittedName>
</protein>
<feature type="domain" description="FtsK" evidence="7">
    <location>
        <begin position="632"/>
        <end position="823"/>
    </location>
</feature>
<dbReference type="SUPFAM" id="SSF46785">
    <property type="entry name" value="Winged helix' DNA-binding domain"/>
    <property type="match status" value="1"/>
</dbReference>
<evidence type="ECO:0000256" key="4">
    <source>
        <dbReference type="ARBA" id="ARBA00023125"/>
    </source>
</evidence>
<feature type="region of interest" description="Disordered" evidence="6">
    <location>
        <begin position="140"/>
        <end position="167"/>
    </location>
</feature>
<comment type="similarity">
    <text evidence="1">Belongs to the FtsK/SpoIIIE/SftA family.</text>
</comment>
<evidence type="ECO:0000256" key="3">
    <source>
        <dbReference type="ARBA" id="ARBA00022840"/>
    </source>
</evidence>
<dbReference type="CDD" id="cd01127">
    <property type="entry name" value="TrwB_TraG_TraD_VirD4"/>
    <property type="match status" value="1"/>
</dbReference>
<dbReference type="Gene3D" id="1.10.10.10">
    <property type="entry name" value="Winged helix-like DNA-binding domain superfamily/Winged helix DNA-binding domain"/>
    <property type="match status" value="1"/>
</dbReference>
<dbReference type="SUPFAM" id="SSF52540">
    <property type="entry name" value="P-loop containing nucleoside triphosphate hydrolases"/>
    <property type="match status" value="1"/>
</dbReference>